<dbReference type="InterPro" id="IPR003594">
    <property type="entry name" value="HATPase_dom"/>
</dbReference>
<protein>
    <submittedName>
        <fullName evidence="5">Histidine kinase</fullName>
    </submittedName>
</protein>
<evidence type="ECO:0000313" key="5">
    <source>
        <dbReference type="EMBL" id="MEC4718548.1"/>
    </source>
</evidence>
<gene>
    <name evidence="5" type="ORF">RY831_05275</name>
</gene>
<dbReference type="EMBL" id="JAWIIV010000003">
    <property type="protein sequence ID" value="MEC4718548.1"/>
    <property type="molecule type" value="Genomic_DNA"/>
</dbReference>
<feature type="transmembrane region" description="Helical" evidence="2">
    <location>
        <begin position="123"/>
        <end position="142"/>
    </location>
</feature>
<dbReference type="Pfam" id="PF02518">
    <property type="entry name" value="HATPase_c"/>
    <property type="match status" value="1"/>
</dbReference>
<feature type="coiled-coil region" evidence="1">
    <location>
        <begin position="147"/>
        <end position="181"/>
    </location>
</feature>
<dbReference type="SUPFAM" id="SSF55874">
    <property type="entry name" value="ATPase domain of HSP90 chaperone/DNA topoisomerase II/histidine kinase"/>
    <property type="match status" value="1"/>
</dbReference>
<comment type="caution">
    <text evidence="5">The sequence shown here is derived from an EMBL/GenBank/DDBJ whole genome shotgun (WGS) entry which is preliminary data.</text>
</comment>
<keyword evidence="2" id="KW-0472">Membrane</keyword>
<feature type="transmembrane region" description="Helical" evidence="2">
    <location>
        <begin position="86"/>
        <end position="108"/>
    </location>
</feature>
<sequence>MNPVNPIQTTPSESYPRLRRFVADLGICCIFNTAIALAITYVMRANTSFYISFVVSMCIGLLMVTIVDGGRLLLWGTGKPQRVPFFMLFLVALPSAHYFGNTLASWIVSIPREQIAAVRSNNMVGFMTLFLLTCIAITWFFWSRGKMEYLTAQAEAEKARAAAIEKQAIQAQLQMLQAQIEPHMLFNTLANLQGLITVDAQRAQHMLDQLIQYLRATLASSRSEKTTLAHEFSLMDAYLSLMQVRMGARLNYRLHLPEELRAQELPPMLMQPLVENAIKHGVEPKLGGGHVEVTAVRDGGMLCLRIADTGLGLDPETKPADMHSTHVGLANIRDRLRALYGERASFQLLPNAPEGAVAEIRIPT</sequence>
<dbReference type="GO" id="GO:0016301">
    <property type="term" value="F:kinase activity"/>
    <property type="evidence" value="ECO:0007669"/>
    <property type="project" value="UniProtKB-KW"/>
</dbReference>
<dbReference type="InterPro" id="IPR010559">
    <property type="entry name" value="Sig_transdc_His_kin_internal"/>
</dbReference>
<evidence type="ECO:0000259" key="3">
    <source>
        <dbReference type="Pfam" id="PF02518"/>
    </source>
</evidence>
<dbReference type="InterPro" id="IPR050640">
    <property type="entry name" value="Bact_2-comp_sensor_kinase"/>
</dbReference>
<organism evidence="5 6">
    <name type="scientific">Noviherbaspirillum album</name>
    <dbReference type="NCBI Taxonomy" id="3080276"/>
    <lineage>
        <taxon>Bacteria</taxon>
        <taxon>Pseudomonadati</taxon>
        <taxon>Pseudomonadota</taxon>
        <taxon>Betaproteobacteria</taxon>
        <taxon>Burkholderiales</taxon>
        <taxon>Oxalobacteraceae</taxon>
        <taxon>Noviherbaspirillum</taxon>
    </lineage>
</organism>
<dbReference type="Gene3D" id="3.30.565.10">
    <property type="entry name" value="Histidine kinase-like ATPase, C-terminal domain"/>
    <property type="match status" value="1"/>
</dbReference>
<dbReference type="Pfam" id="PF06580">
    <property type="entry name" value="His_kinase"/>
    <property type="match status" value="1"/>
</dbReference>
<evidence type="ECO:0000256" key="2">
    <source>
        <dbReference type="SAM" id="Phobius"/>
    </source>
</evidence>
<proteinExistence type="predicted"/>
<evidence type="ECO:0000256" key="1">
    <source>
        <dbReference type="SAM" id="Coils"/>
    </source>
</evidence>
<keyword evidence="2" id="KW-1133">Transmembrane helix</keyword>
<name>A0ABU6J518_9BURK</name>
<dbReference type="PANTHER" id="PTHR34220">
    <property type="entry name" value="SENSOR HISTIDINE KINASE YPDA"/>
    <property type="match status" value="1"/>
</dbReference>
<feature type="transmembrane region" description="Helical" evidence="2">
    <location>
        <begin position="21"/>
        <end position="43"/>
    </location>
</feature>
<reference evidence="5 6" key="1">
    <citation type="submission" date="2023-10" db="EMBL/GenBank/DDBJ databases">
        <title>Noviherbaspirillum sp. CPCC 100848 genome assembly.</title>
        <authorList>
            <person name="Li X.Y."/>
            <person name="Fang X.M."/>
        </authorList>
    </citation>
    <scope>NUCLEOTIDE SEQUENCE [LARGE SCALE GENOMIC DNA]</scope>
    <source>
        <strain evidence="5 6">CPCC 100848</strain>
    </source>
</reference>
<accession>A0ABU6J518</accession>
<keyword evidence="5" id="KW-0418">Kinase</keyword>
<evidence type="ECO:0000259" key="4">
    <source>
        <dbReference type="Pfam" id="PF06580"/>
    </source>
</evidence>
<keyword evidence="2" id="KW-0812">Transmembrane</keyword>
<dbReference type="InterPro" id="IPR036890">
    <property type="entry name" value="HATPase_C_sf"/>
</dbReference>
<feature type="domain" description="Histidine kinase/HSP90-like ATPase" evidence="3">
    <location>
        <begin position="269"/>
        <end position="363"/>
    </location>
</feature>
<dbReference type="PANTHER" id="PTHR34220:SF9">
    <property type="entry name" value="SIGNAL TRANSDUCTION HISTIDINE KINASE INTERNAL REGION DOMAIN-CONTAINING PROTEIN"/>
    <property type="match status" value="1"/>
</dbReference>
<keyword evidence="1" id="KW-0175">Coiled coil</keyword>
<feature type="domain" description="Signal transduction histidine kinase internal region" evidence="4">
    <location>
        <begin position="171"/>
        <end position="250"/>
    </location>
</feature>
<dbReference type="RefSeq" id="WP_326505283.1">
    <property type="nucleotide sequence ID" value="NZ_JAWIIV010000003.1"/>
</dbReference>
<feature type="transmembrane region" description="Helical" evidence="2">
    <location>
        <begin position="49"/>
        <end position="74"/>
    </location>
</feature>
<keyword evidence="5" id="KW-0808">Transferase</keyword>
<keyword evidence="6" id="KW-1185">Reference proteome</keyword>
<evidence type="ECO:0000313" key="6">
    <source>
        <dbReference type="Proteomes" id="UP001352263"/>
    </source>
</evidence>
<dbReference type="Proteomes" id="UP001352263">
    <property type="component" value="Unassembled WGS sequence"/>
</dbReference>